<reference evidence="12" key="1">
    <citation type="submission" date="2022-10" db="EMBL/GenBank/DDBJ databases">
        <title>Puccinia triticina Genome sequencing and assembly.</title>
        <authorList>
            <person name="Li C."/>
        </authorList>
    </citation>
    <scope>NUCLEOTIDE SEQUENCE</scope>
    <source>
        <strain evidence="12">Pt15</strain>
    </source>
</reference>
<organism evidence="12 13">
    <name type="scientific">Puccinia triticina</name>
    <dbReference type="NCBI Taxonomy" id="208348"/>
    <lineage>
        <taxon>Eukaryota</taxon>
        <taxon>Fungi</taxon>
        <taxon>Dikarya</taxon>
        <taxon>Basidiomycota</taxon>
        <taxon>Pucciniomycotina</taxon>
        <taxon>Pucciniomycetes</taxon>
        <taxon>Pucciniales</taxon>
        <taxon>Pucciniaceae</taxon>
        <taxon>Puccinia</taxon>
    </lineage>
</organism>
<evidence type="ECO:0000259" key="10">
    <source>
        <dbReference type="Pfam" id="PF00326"/>
    </source>
</evidence>
<keyword evidence="7" id="KW-0378">Hydrolase</keyword>
<keyword evidence="13" id="KW-1185">Reference proteome</keyword>
<gene>
    <name evidence="12" type="ORF">PtA15_2A648</name>
</gene>
<evidence type="ECO:0000256" key="8">
    <source>
        <dbReference type="ARBA" id="ARBA00032829"/>
    </source>
</evidence>
<comment type="similarity">
    <text evidence="3">Belongs to the peptidase S9C family.</text>
</comment>
<evidence type="ECO:0000256" key="5">
    <source>
        <dbReference type="ARBA" id="ARBA00012917"/>
    </source>
</evidence>
<name>A0ABY7CDW3_9BASI</name>
<dbReference type="Pfam" id="PF19283">
    <property type="entry name" value="APEH_N"/>
    <property type="match status" value="1"/>
</dbReference>
<evidence type="ECO:0000256" key="1">
    <source>
        <dbReference type="ARBA" id="ARBA00000721"/>
    </source>
</evidence>
<comment type="subcellular location">
    <subcellularLocation>
        <location evidence="2">Cytoplasm</location>
    </subcellularLocation>
</comment>
<proteinExistence type="inferred from homology"/>
<dbReference type="EMBL" id="CP110422">
    <property type="protein sequence ID" value="WAQ82331.1"/>
    <property type="molecule type" value="Genomic_DNA"/>
</dbReference>
<dbReference type="PANTHER" id="PTHR42776">
    <property type="entry name" value="SERINE PEPTIDASE S9 FAMILY MEMBER"/>
    <property type="match status" value="1"/>
</dbReference>
<dbReference type="InterPro" id="IPR001375">
    <property type="entry name" value="Peptidase_S9_cat"/>
</dbReference>
<feature type="domain" description="Acylamino-acid-releasing enzyme N-terminal" evidence="11">
    <location>
        <begin position="99"/>
        <end position="474"/>
    </location>
</feature>
<comment type="catalytic activity">
    <reaction evidence="1">
        <text>Cleavage of an N-acetyl or N-formyl amino acid from the N-terminus of a polypeptide.</text>
        <dbReference type="EC" id="3.4.19.1"/>
    </reaction>
</comment>
<evidence type="ECO:0000256" key="4">
    <source>
        <dbReference type="ARBA" id="ARBA00011881"/>
    </source>
</evidence>
<evidence type="ECO:0000259" key="11">
    <source>
        <dbReference type="Pfam" id="PF19283"/>
    </source>
</evidence>
<dbReference type="InterPro" id="IPR029058">
    <property type="entry name" value="AB_hydrolase_fold"/>
</dbReference>
<dbReference type="EC" id="3.4.19.1" evidence="5"/>
<dbReference type="Gene3D" id="3.40.50.1820">
    <property type="entry name" value="alpha/beta hydrolase"/>
    <property type="match status" value="1"/>
</dbReference>
<comment type="subunit">
    <text evidence="4">Homotetramer.</text>
</comment>
<dbReference type="RefSeq" id="XP_053017886.1">
    <property type="nucleotide sequence ID" value="XM_053166689.1"/>
</dbReference>
<evidence type="ECO:0000313" key="13">
    <source>
        <dbReference type="Proteomes" id="UP001164743"/>
    </source>
</evidence>
<evidence type="ECO:0000256" key="6">
    <source>
        <dbReference type="ARBA" id="ARBA00022490"/>
    </source>
</evidence>
<evidence type="ECO:0000256" key="3">
    <source>
        <dbReference type="ARBA" id="ARBA00010040"/>
    </source>
</evidence>
<evidence type="ECO:0000256" key="2">
    <source>
        <dbReference type="ARBA" id="ARBA00004496"/>
    </source>
</evidence>
<feature type="domain" description="Peptidase S9 prolyl oligopeptidase catalytic" evidence="10">
    <location>
        <begin position="694"/>
        <end position="766"/>
    </location>
</feature>
<sequence length="772" mass="85016">MVTIRNSDLDHSRLVSSEPSPEQLYSQLASIPSISSGRFISSHITPESTSIQLDYSIRDHSRLTKLNARQSFHLINHPPSPLIINGTLEFSDPTINYQSLSPSCSKLAIFRTLTTPSKSAEKQFYLEIWHTQTNRQLVSHNLTSVHQSFLLNDTFGYPSWNSSETQLAYLAETKTEKDRTKSKSSWLERNRYIPDFGEQLTGIQLPAIFIASTSDSVGDSQKIWAPIVQLTDPSTDLSKLVWGQPVFGPGSAEEPVEIFCTGFGSLSDHRRLGLIYCQNRPSTIYKLSFKIPVIERSADPQALKLHHPSNFISHRVSHPDRSARSPRVIDGKVVYLSNPIGGPHASCASLNVYEPKTNEDKVLVGPVDEPESGSQFPGLYIDDLPSQPTLYDSYQSQNTLIVASSIWGSSKKFLTIDLRSGEVKAHPPPCEGSCTVLNTNGGRQVLTVCSQTSCSPQVWIGELDQGSKFSWQRVTHLKASTNVQSQLSKLQSQIIKLPPNDLGPTEIVLTTPSVNFARELGEKKASLIIVPHGGPHSTSLNEFSPSTAAMALLGHSIAYINYPGSLGFGQKWVEELPKRLSIADVDSCKLALDHLLSLELIKKLGIGHRIFVNGGSHGGFITAHLTSRYPDLFAAACMRNPVVDLVGTASGGSDIPDWSYAEANITFPLLSGGSERSDEEVGKVSVSPADFAILRDRSPIKFIDKVKTPTLVLLGNQDRRVSNQQGLAWYHGLKSLKTEAELVLFTDNSHPLNSIFAELNSFMVWFEFLADR</sequence>
<feature type="region of interest" description="Disordered" evidence="9">
    <location>
        <begin position="1"/>
        <end position="20"/>
    </location>
</feature>
<accession>A0ABY7CDW3</accession>
<dbReference type="PANTHER" id="PTHR42776:SF4">
    <property type="entry name" value="ACYLAMINO-ACID-RELEASING ENZYME"/>
    <property type="match status" value="1"/>
</dbReference>
<evidence type="ECO:0000313" key="12">
    <source>
        <dbReference type="EMBL" id="WAQ82331.1"/>
    </source>
</evidence>
<dbReference type="Pfam" id="PF00326">
    <property type="entry name" value="Peptidase_S9"/>
    <property type="match status" value="2"/>
</dbReference>
<protein>
    <recommendedName>
        <fullName evidence="5">acylaminoacyl-peptidase</fullName>
        <ecNumber evidence="5">3.4.19.1</ecNumber>
    </recommendedName>
    <alternativeName>
        <fullName evidence="8">Dipeptidyl-peptidase V</fullName>
    </alternativeName>
</protein>
<evidence type="ECO:0000256" key="9">
    <source>
        <dbReference type="SAM" id="MobiDB-lite"/>
    </source>
</evidence>
<dbReference type="GeneID" id="77807584"/>
<evidence type="ECO:0000256" key="7">
    <source>
        <dbReference type="ARBA" id="ARBA00022801"/>
    </source>
</evidence>
<keyword evidence="6" id="KW-0963">Cytoplasm</keyword>
<feature type="domain" description="Peptidase S9 prolyl oligopeptidase catalytic" evidence="10">
    <location>
        <begin position="542"/>
        <end position="652"/>
    </location>
</feature>
<dbReference type="InterPro" id="IPR045550">
    <property type="entry name" value="AARE_N"/>
</dbReference>
<dbReference type="SUPFAM" id="SSF53474">
    <property type="entry name" value="alpha/beta-Hydrolases"/>
    <property type="match status" value="1"/>
</dbReference>
<dbReference type="Proteomes" id="UP001164743">
    <property type="component" value="Chromosome 2A"/>
</dbReference>